<sequence length="106" mass="11919">MKIKALTLALAMIAMTSVTFAQTKTPEINKRQHNQQERIARGIDSGQLNAKETARLENREAKIQADKKTAKADGVVTKKEKAKLNREENKTSKAIYKQKHDAQKSN</sequence>
<proteinExistence type="predicted"/>
<dbReference type="RefSeq" id="WP_217789324.1">
    <property type="nucleotide sequence ID" value="NZ_JAHSPG010000001.1"/>
</dbReference>
<keyword evidence="2" id="KW-0732">Signal</keyword>
<evidence type="ECO:0008006" key="5">
    <source>
        <dbReference type="Google" id="ProtNLM"/>
    </source>
</evidence>
<protein>
    <recommendedName>
        <fullName evidence="5">DUF4890 domain-containing protein</fullName>
    </recommendedName>
</protein>
<feature type="region of interest" description="Disordered" evidence="1">
    <location>
        <begin position="58"/>
        <end position="106"/>
    </location>
</feature>
<gene>
    <name evidence="3" type="ORF">KTO63_01380</name>
</gene>
<dbReference type="AlphaFoldDB" id="A0A9E2S9F4"/>
<evidence type="ECO:0000256" key="1">
    <source>
        <dbReference type="SAM" id="MobiDB-lite"/>
    </source>
</evidence>
<evidence type="ECO:0000313" key="3">
    <source>
        <dbReference type="EMBL" id="MBV4355780.1"/>
    </source>
</evidence>
<name>A0A9E2S9F4_9BACT</name>
<organism evidence="3 4">
    <name type="scientific">Pinibacter aurantiacus</name>
    <dbReference type="NCBI Taxonomy" id="2851599"/>
    <lineage>
        <taxon>Bacteria</taxon>
        <taxon>Pseudomonadati</taxon>
        <taxon>Bacteroidota</taxon>
        <taxon>Chitinophagia</taxon>
        <taxon>Chitinophagales</taxon>
        <taxon>Chitinophagaceae</taxon>
        <taxon>Pinibacter</taxon>
    </lineage>
</organism>
<dbReference type="Proteomes" id="UP000812270">
    <property type="component" value="Unassembled WGS sequence"/>
</dbReference>
<reference evidence="3" key="1">
    <citation type="submission" date="2021-06" db="EMBL/GenBank/DDBJ databases">
        <authorList>
            <person name="Huq M.A."/>
        </authorList>
    </citation>
    <scope>NUCLEOTIDE SEQUENCE</scope>
    <source>
        <strain evidence="3">MAH-26</strain>
    </source>
</reference>
<evidence type="ECO:0000313" key="4">
    <source>
        <dbReference type="Proteomes" id="UP000812270"/>
    </source>
</evidence>
<feature type="chain" id="PRO_5039111363" description="DUF4890 domain-containing protein" evidence="2">
    <location>
        <begin position="22"/>
        <end position="106"/>
    </location>
</feature>
<dbReference type="EMBL" id="JAHSPG010000001">
    <property type="protein sequence ID" value="MBV4355780.1"/>
    <property type="molecule type" value="Genomic_DNA"/>
</dbReference>
<evidence type="ECO:0000256" key="2">
    <source>
        <dbReference type="SAM" id="SignalP"/>
    </source>
</evidence>
<accession>A0A9E2S9F4</accession>
<keyword evidence="4" id="KW-1185">Reference proteome</keyword>
<feature type="compositionally biased region" description="Basic and acidic residues" evidence="1">
    <location>
        <begin position="58"/>
        <end position="91"/>
    </location>
</feature>
<comment type="caution">
    <text evidence="3">The sequence shown here is derived from an EMBL/GenBank/DDBJ whole genome shotgun (WGS) entry which is preliminary data.</text>
</comment>
<feature type="signal peptide" evidence="2">
    <location>
        <begin position="1"/>
        <end position="21"/>
    </location>
</feature>